<evidence type="ECO:0000313" key="2">
    <source>
        <dbReference type="EMBL" id="MBK9719848.1"/>
    </source>
</evidence>
<accession>A0A9D7XJP3</accession>
<reference evidence="2 3" key="1">
    <citation type="submission" date="2020-10" db="EMBL/GenBank/DDBJ databases">
        <title>Connecting structure to function with the recovery of over 1000 high-quality activated sludge metagenome-assembled genomes encoding full-length rRNA genes using long-read sequencing.</title>
        <authorList>
            <person name="Singleton C.M."/>
            <person name="Petriglieri F."/>
            <person name="Kristensen J.M."/>
            <person name="Kirkegaard R.H."/>
            <person name="Michaelsen T.Y."/>
            <person name="Andersen M.H."/>
            <person name="Karst S.M."/>
            <person name="Dueholm M.S."/>
            <person name="Nielsen P.H."/>
            <person name="Albertsen M."/>
        </authorList>
    </citation>
    <scope>NUCLEOTIDE SEQUENCE [LARGE SCALE GENOMIC DNA]</scope>
    <source>
        <strain evidence="2">Ribe_18-Q3-R11-54_BAT3C.373</strain>
    </source>
</reference>
<dbReference type="Gene3D" id="2.60.40.3620">
    <property type="match status" value="1"/>
</dbReference>
<dbReference type="Proteomes" id="UP000808349">
    <property type="component" value="Unassembled WGS sequence"/>
</dbReference>
<organism evidence="2 3">
    <name type="scientific">Candidatus Defluviibacterium haderslevense</name>
    <dbReference type="NCBI Taxonomy" id="2981993"/>
    <lineage>
        <taxon>Bacteria</taxon>
        <taxon>Pseudomonadati</taxon>
        <taxon>Bacteroidota</taxon>
        <taxon>Saprospiria</taxon>
        <taxon>Saprospirales</taxon>
        <taxon>Saprospiraceae</taxon>
        <taxon>Candidatus Defluviibacterium</taxon>
    </lineage>
</organism>
<dbReference type="Gene3D" id="2.60.40.3610">
    <property type="match status" value="1"/>
</dbReference>
<evidence type="ECO:0000313" key="3">
    <source>
        <dbReference type="Proteomes" id="UP000808349"/>
    </source>
</evidence>
<name>A0A9D7XJP3_9BACT</name>
<evidence type="ECO:0000259" key="1">
    <source>
        <dbReference type="Pfam" id="PF16411"/>
    </source>
</evidence>
<feature type="domain" description="Outer membrane protein SusF/SusE-like C-terminal" evidence="1">
    <location>
        <begin position="274"/>
        <end position="366"/>
    </location>
</feature>
<dbReference type="Pfam" id="PF16411">
    <property type="entry name" value="SusF_SusE"/>
    <property type="match status" value="2"/>
</dbReference>
<dbReference type="EMBL" id="JADKFW010000021">
    <property type="protein sequence ID" value="MBK9719848.1"/>
    <property type="molecule type" value="Genomic_DNA"/>
</dbReference>
<protein>
    <submittedName>
        <fullName evidence="2">SusF/SusE family outer membrane protein</fullName>
    </submittedName>
</protein>
<dbReference type="InterPro" id="IPR032187">
    <property type="entry name" value="SusF/SusE-like_C"/>
</dbReference>
<sequence>MTSLFTISCDKDDDGTVTPTTEDGIYVKGPATGFTDFKTAALMVKTRNEVLNAEVAVPRESLLELYIPVKAGSGGFNIVQVSGATKTTYGAGTDFAKVDSANLDVDEPKEGLWKGNLVETTAPFVVPEDGLYHVIVDLVLKKVAIARVKYGVIGGATPGGWSTNTPMTAAFNLNKMVFEVSDVLMLKNDWKFRYSNGWKIFFDKTTDVGFNKKGVSVNTNLGGAVNALVAGGDNISNAVYAIYKFTLTYEVGKGFTATQEKTGEGPTLAQYPEKLYMIGDGVGGWDWATIDLPMVPVHSHPELFWKIVKTEGTGAFKFAPGREWKGDFGKTGSATNGVFAKGSDNVDVPAAAGFYLVVVNLKDETIEVVPAAVYGIGDCFGGYDPAKAENKFNSDASSVSLTKALLAGDLRFHVAASTLKCDWWQSEFMVLNGKIEYRGTGNDQTRVNVTAGSHTITLDFKANTGSVN</sequence>
<feature type="domain" description="Outer membrane protein SusF/SusE-like C-terminal" evidence="1">
    <location>
        <begin position="373"/>
        <end position="466"/>
    </location>
</feature>
<proteinExistence type="predicted"/>
<dbReference type="AlphaFoldDB" id="A0A9D7XJP3"/>
<gene>
    <name evidence="2" type="ORF">IPO85_20490</name>
</gene>
<comment type="caution">
    <text evidence="2">The sequence shown here is derived from an EMBL/GenBank/DDBJ whole genome shotgun (WGS) entry which is preliminary data.</text>
</comment>